<accession>A0A9Q9ATA7</accession>
<organism evidence="2 3">
    <name type="scientific">Septoria linicola</name>
    <dbReference type="NCBI Taxonomy" id="215465"/>
    <lineage>
        <taxon>Eukaryota</taxon>
        <taxon>Fungi</taxon>
        <taxon>Dikarya</taxon>
        <taxon>Ascomycota</taxon>
        <taxon>Pezizomycotina</taxon>
        <taxon>Dothideomycetes</taxon>
        <taxon>Dothideomycetidae</taxon>
        <taxon>Mycosphaerellales</taxon>
        <taxon>Mycosphaerellaceae</taxon>
        <taxon>Septoria</taxon>
    </lineage>
</organism>
<dbReference type="AlphaFoldDB" id="A0A9Q9ATA7"/>
<evidence type="ECO:0000256" key="1">
    <source>
        <dbReference type="SAM" id="Phobius"/>
    </source>
</evidence>
<dbReference type="Proteomes" id="UP001056384">
    <property type="component" value="Chromosome 3"/>
</dbReference>
<keyword evidence="1" id="KW-0812">Transmembrane</keyword>
<feature type="transmembrane region" description="Helical" evidence="1">
    <location>
        <begin position="578"/>
        <end position="600"/>
    </location>
</feature>
<reference evidence="2" key="1">
    <citation type="submission" date="2022-06" db="EMBL/GenBank/DDBJ databases">
        <title>Complete genome sequences of two strains of the flax pathogen Septoria linicola.</title>
        <authorList>
            <person name="Lapalu N."/>
            <person name="Simon A."/>
            <person name="Demenou B."/>
            <person name="Paumier D."/>
            <person name="Guillot M.-P."/>
            <person name="Gout L."/>
            <person name="Valade R."/>
        </authorList>
    </citation>
    <scope>NUCLEOTIDE SEQUENCE</scope>
    <source>
        <strain evidence="2">SE15195</strain>
    </source>
</reference>
<keyword evidence="1" id="KW-0472">Membrane</keyword>
<keyword evidence="3" id="KW-1185">Reference proteome</keyword>
<dbReference type="Pfam" id="PF11915">
    <property type="entry name" value="DUF3433"/>
    <property type="match status" value="2"/>
</dbReference>
<keyword evidence="1" id="KW-1133">Transmembrane helix</keyword>
<feature type="transmembrane region" description="Helical" evidence="1">
    <location>
        <begin position="93"/>
        <end position="117"/>
    </location>
</feature>
<name>A0A9Q9ATA7_9PEZI</name>
<feature type="transmembrane region" description="Helical" evidence="1">
    <location>
        <begin position="620"/>
        <end position="640"/>
    </location>
</feature>
<feature type="transmembrane region" description="Helical" evidence="1">
    <location>
        <begin position="23"/>
        <end position="44"/>
    </location>
</feature>
<evidence type="ECO:0000313" key="2">
    <source>
        <dbReference type="EMBL" id="USW51748.1"/>
    </source>
</evidence>
<feature type="transmembrane region" description="Helical" evidence="1">
    <location>
        <begin position="1085"/>
        <end position="1110"/>
    </location>
</feature>
<protein>
    <submittedName>
        <fullName evidence="2">Uncharacterized protein</fullName>
    </submittedName>
</protein>
<dbReference type="PANTHER" id="PTHR37544">
    <property type="entry name" value="SPRAY-RELATED"/>
    <property type="match status" value="1"/>
</dbReference>
<proteinExistence type="predicted"/>
<dbReference type="PANTHER" id="PTHR37544:SF3">
    <property type="entry name" value="SPRAY"/>
    <property type="match status" value="1"/>
</dbReference>
<dbReference type="EMBL" id="CP099420">
    <property type="protein sequence ID" value="USW51748.1"/>
    <property type="molecule type" value="Genomic_DNA"/>
</dbReference>
<dbReference type="InterPro" id="IPR021840">
    <property type="entry name" value="DUF3433"/>
</dbReference>
<evidence type="ECO:0000313" key="3">
    <source>
        <dbReference type="Proteomes" id="UP001056384"/>
    </source>
</evidence>
<gene>
    <name evidence="2" type="ORF">Slin15195_G050670</name>
</gene>
<feature type="transmembrane region" description="Helical" evidence="1">
    <location>
        <begin position="457"/>
        <end position="479"/>
    </location>
</feature>
<feature type="transmembrane region" description="Helical" evidence="1">
    <location>
        <begin position="686"/>
        <end position="710"/>
    </location>
</feature>
<sequence>MLSNKDHGIIFAQDINKLPLGQLFSYLYLPTVVSVLYSFLWAWVDLDIRRLEPYFQLSKNGGVGADDSVHLAYPLEFLITLPFTALKRKHWHVVLTSITIMLVLWGLTPIQAGIFAVREITIDKGVPSRHSTTYTPLSLQGNTTSIYAQSVYNIAWLNETLPPFMTRDFVLSPFAPARQATVEATSANFTGLTTAYSVDVDCEPATLWNNSGWFYYNSTGGCSIQAPTFRPLGGNDTTKPYDTIYAGYQNRDGFAQYYLEGRCDERFYHLFFVRWSKMTDAYIKTPMNTGSMRPSQAQNDSSLFCQASYYQQSVKATISLPKQAVLSVEPVGEKMPLPADLFNISTFEWAMNSGQEQVATRGEYPTTSFPDQKSQLLDMPLNLNWVPKMAPFAIAAQRWPAEDYLDPEILRQSYESAYRLLFSRQLVDVLHDETNISTQSLGSLTYAIQAVVVVPGFAYATISVLGLILLLATGLFITISKRRNNLQSDPATLGSLMDLTSGNTGIAETLARYDQCDDAALQAGLQNEMFSLQTGMRHERSSVRLRRSTKCFPDDVVQDTASKEGAVRSGVRPFEMRAWIGLVFLALQIAAIVTFAVLYSKSQRDDGLALPSQSTFVRQVLENYIPIALATLIEPFWLILNRLMGLLQPFEELRKGDASAKKSVDLDYASLPPQFLFLRCFRARHFTMMLVCFMVLLANVLSVALSGLMYEDTMSIPSTSSTVYPYSMQLLQLNGTGLPFNGALEENSDGSTTVEPFYRAMSNQTAGTPLPPWAGENMTYRPIETSGMNQNISIDMETQAMRADLVCRQLNTTGSDRYALSFNDDASSVRLDVTLQSVNCSNFKGWTRTFSGLGLNSLGDPSPGRQAIELNAMLSKRSMYQNQADSGRNVTDHSEANDLFCRQHIVAGWIRADWQAINSTQNRQGNFDLKASLVDSTFILCRPVIYAGSASAIFDSTGRVVEALSQSLRPNNGDAYGMTVNQSSFFDLIAQSNRFLTDSDSTWHNDSLPSDYNNYLIEQMRGDTTPSLLDPSSPAPEAEAAAEQYARVYSRLFSILVSTNHRYLFQPAETASKVPVTLLTPETRIIFSTPAFIIVQVIFGLYILTTIMFYTRRPWKVLPRLPSTIASQIAFFAGSKTLHDMSDWHGSPKQGRKGWRWGYGRYMAIDGTLRVGVEREPFVNRLESAEVQIRGYK</sequence>